<feature type="transmembrane region" description="Helical" evidence="8">
    <location>
        <begin position="176"/>
        <end position="195"/>
    </location>
</feature>
<dbReference type="EMBL" id="JADIMF010000081">
    <property type="protein sequence ID" value="MBO8469178.1"/>
    <property type="molecule type" value="Genomic_DNA"/>
</dbReference>
<dbReference type="InterPro" id="IPR002549">
    <property type="entry name" value="AI-2E-like"/>
</dbReference>
<feature type="transmembrane region" description="Helical" evidence="8">
    <location>
        <begin position="299"/>
        <end position="317"/>
    </location>
</feature>
<keyword evidence="4" id="KW-1003">Cell membrane</keyword>
<comment type="subcellular location">
    <subcellularLocation>
        <location evidence="1">Cell membrane</location>
        <topology evidence="1">Multi-pass membrane protein</topology>
    </subcellularLocation>
</comment>
<evidence type="ECO:0000256" key="4">
    <source>
        <dbReference type="ARBA" id="ARBA00022475"/>
    </source>
</evidence>
<keyword evidence="7 8" id="KW-0472">Membrane</keyword>
<evidence type="ECO:0000256" key="1">
    <source>
        <dbReference type="ARBA" id="ARBA00004651"/>
    </source>
</evidence>
<feature type="transmembrane region" description="Helical" evidence="8">
    <location>
        <begin position="7"/>
        <end position="26"/>
    </location>
</feature>
<dbReference type="AlphaFoldDB" id="A0A9D9IAS2"/>
<feature type="transmembrane region" description="Helical" evidence="8">
    <location>
        <begin position="264"/>
        <end position="292"/>
    </location>
</feature>
<evidence type="ECO:0000313" key="10">
    <source>
        <dbReference type="Proteomes" id="UP000810292"/>
    </source>
</evidence>
<dbReference type="Proteomes" id="UP000810292">
    <property type="component" value="Unassembled WGS sequence"/>
</dbReference>
<keyword evidence="6 8" id="KW-1133">Transmembrane helix</keyword>
<reference evidence="9" key="2">
    <citation type="journal article" date="2021" name="PeerJ">
        <title>Extensive microbial diversity within the chicken gut microbiome revealed by metagenomics and culture.</title>
        <authorList>
            <person name="Gilroy R."/>
            <person name="Ravi A."/>
            <person name="Getino M."/>
            <person name="Pursley I."/>
            <person name="Horton D.L."/>
            <person name="Alikhan N.F."/>
            <person name="Baker D."/>
            <person name="Gharbi K."/>
            <person name="Hall N."/>
            <person name="Watson M."/>
            <person name="Adriaenssens E.M."/>
            <person name="Foster-Nyarko E."/>
            <person name="Jarju S."/>
            <person name="Secka A."/>
            <person name="Antonio M."/>
            <person name="Oren A."/>
            <person name="Chaudhuri R.R."/>
            <person name="La Ragione R."/>
            <person name="Hildebrand F."/>
            <person name="Pallen M.J."/>
        </authorList>
    </citation>
    <scope>NUCLEOTIDE SEQUENCE</scope>
    <source>
        <strain evidence="9">14700</strain>
    </source>
</reference>
<keyword evidence="3" id="KW-0813">Transport</keyword>
<evidence type="ECO:0000256" key="5">
    <source>
        <dbReference type="ARBA" id="ARBA00022692"/>
    </source>
</evidence>
<comment type="similarity">
    <text evidence="2">Belongs to the autoinducer-2 exporter (AI-2E) (TC 2.A.86) family.</text>
</comment>
<dbReference type="PANTHER" id="PTHR21716:SF53">
    <property type="entry name" value="PERMEASE PERM-RELATED"/>
    <property type="match status" value="1"/>
</dbReference>
<evidence type="ECO:0000256" key="8">
    <source>
        <dbReference type="SAM" id="Phobius"/>
    </source>
</evidence>
<comment type="caution">
    <text evidence="9">The sequence shown here is derived from an EMBL/GenBank/DDBJ whole genome shotgun (WGS) entry which is preliminary data.</text>
</comment>
<evidence type="ECO:0000256" key="7">
    <source>
        <dbReference type="ARBA" id="ARBA00023136"/>
    </source>
</evidence>
<feature type="transmembrane region" description="Helical" evidence="8">
    <location>
        <begin position="79"/>
        <end position="101"/>
    </location>
</feature>
<evidence type="ECO:0000256" key="3">
    <source>
        <dbReference type="ARBA" id="ARBA00022448"/>
    </source>
</evidence>
<evidence type="ECO:0000256" key="2">
    <source>
        <dbReference type="ARBA" id="ARBA00009773"/>
    </source>
</evidence>
<sequence>MKKKDILSYLLLGILLFIAFTFLWNYKTTLPWIADKAAAVLVPLLGGICVAFVMNIPARFLEKHISSSRCRFIASRSRSISIFLSILFLILFVALIVVLVLPELINAVSLIVSSLRDFARDSHFWNEVEIDSIPVLNSIFDSADTGILTLADAIESKINEWTPSIVSFTLSTMRSFIASAVTFFVSFVFAIYFLANKERLQRHITKFLSLFLKENKLDYLKHTAHVSYVAFSRFILAQVTEAVIIGLLCFAGMLIFRFPYAPAIAALTGAMALIPIYGAVIGALVGAFLIAVINPWKGLFFLIFIFVLQQLEGDLIYPRVVGTSTGVPSVYVFAAVTLGGALFGLPGMLFAVPVFSIVYTLLKELYYKKQNESIEDNADKQS</sequence>
<reference evidence="9" key="1">
    <citation type="submission" date="2020-10" db="EMBL/GenBank/DDBJ databases">
        <authorList>
            <person name="Gilroy R."/>
        </authorList>
    </citation>
    <scope>NUCLEOTIDE SEQUENCE</scope>
    <source>
        <strain evidence="9">14700</strain>
    </source>
</reference>
<evidence type="ECO:0000313" key="9">
    <source>
        <dbReference type="EMBL" id="MBO8469178.1"/>
    </source>
</evidence>
<proteinExistence type="inferred from homology"/>
<dbReference type="GO" id="GO:0055085">
    <property type="term" value="P:transmembrane transport"/>
    <property type="evidence" value="ECO:0007669"/>
    <property type="project" value="TreeGrafter"/>
</dbReference>
<protein>
    <submittedName>
        <fullName evidence="9">AI-2E family transporter</fullName>
    </submittedName>
</protein>
<dbReference type="PANTHER" id="PTHR21716">
    <property type="entry name" value="TRANSMEMBRANE PROTEIN"/>
    <property type="match status" value="1"/>
</dbReference>
<dbReference type="Pfam" id="PF01594">
    <property type="entry name" value="AI-2E_transport"/>
    <property type="match status" value="1"/>
</dbReference>
<gene>
    <name evidence="9" type="ORF">IAA72_05285</name>
</gene>
<name>A0A9D9IAS2_9SPIO</name>
<feature type="transmembrane region" description="Helical" evidence="8">
    <location>
        <begin position="329"/>
        <end position="362"/>
    </location>
</feature>
<organism evidence="9 10">
    <name type="scientific">Candidatus Ornithospirochaeta stercoravium</name>
    <dbReference type="NCBI Taxonomy" id="2840897"/>
    <lineage>
        <taxon>Bacteria</taxon>
        <taxon>Pseudomonadati</taxon>
        <taxon>Spirochaetota</taxon>
        <taxon>Spirochaetia</taxon>
        <taxon>Spirochaetales</taxon>
        <taxon>Spirochaetaceae</taxon>
        <taxon>Spirochaetaceae incertae sedis</taxon>
        <taxon>Candidatus Ornithospirochaeta</taxon>
    </lineage>
</organism>
<keyword evidence="5 8" id="KW-0812">Transmembrane</keyword>
<accession>A0A9D9IAS2</accession>
<feature type="transmembrane region" description="Helical" evidence="8">
    <location>
        <begin position="38"/>
        <end position="58"/>
    </location>
</feature>
<dbReference type="GO" id="GO:0005886">
    <property type="term" value="C:plasma membrane"/>
    <property type="evidence" value="ECO:0007669"/>
    <property type="project" value="UniProtKB-SubCell"/>
</dbReference>
<feature type="transmembrane region" description="Helical" evidence="8">
    <location>
        <begin position="234"/>
        <end position="258"/>
    </location>
</feature>
<evidence type="ECO:0000256" key="6">
    <source>
        <dbReference type="ARBA" id="ARBA00022989"/>
    </source>
</evidence>